<keyword evidence="2" id="KW-1185">Reference proteome</keyword>
<organism evidence="1 2">
    <name type="scientific">Vermiconidia calcicola</name>
    <dbReference type="NCBI Taxonomy" id="1690605"/>
    <lineage>
        <taxon>Eukaryota</taxon>
        <taxon>Fungi</taxon>
        <taxon>Dikarya</taxon>
        <taxon>Ascomycota</taxon>
        <taxon>Pezizomycotina</taxon>
        <taxon>Dothideomycetes</taxon>
        <taxon>Dothideomycetidae</taxon>
        <taxon>Mycosphaerellales</taxon>
        <taxon>Extremaceae</taxon>
        <taxon>Vermiconidia</taxon>
    </lineage>
</organism>
<sequence length="1306" mass="140486">MVGLRTLERTAVFAWSSRTGSPLLATGTKVGALSDDFSSEITLELWDLALDKQGQDVELEPLGTTTTDSGFNDIAWSEPDDDHPLGVIAGALENGAVDLWDAQKLREGGQDAFISRTTKHTGAVKALQWNPYRHNLLASVGAKGEIYIYDVNNMANPFRLGATAARADDIDCVDWNKSEKTAHILATGSSGGFVTVWDVKQKKDVLTLSNQGRKAVSAVAWDPEQSTTLATATSNDQEPLILIWSLRNSSAPERTLKGHELGVLGLSWCLQDAELLLSCGKDNRTICWNAKTAQKYGDFTAGSNWAFQTSWNPHNPSLIASASFDGKILVTSVQSTNSKPEQQAQANQSLDGEDFFAKAQTQPQGITFTLPHAPKWAARPSSVSFGFGGKLIRVSTDLASRKSKVAIETFAVDTSMGDSAQKFEEKLKGGDLASICASKIDEAKTDEERADWQVIETLNTGKSRKKVREYLGFDEDELAKETEKLDINGEKDAKPETNGDDFFGNGEDGDNFLADLAATKGTKTNNPFSIYTGSESDADKSVTRALMLGQFEKALDVCLREDRMSDAFMIAVCGGQKCIDKAQNAYLKKKAHGPNYLRLLASIVGKNLWDVVHNADLNDWKDVMATLCTYADETEFSDLCEALGDRLEEALEDGEGEKARRRDASFCYLTGSKLEKVVVNWVQELREQEKASLEEEGAENSFSIHAKCLQEFIEKVSVFRLVTNFRDSELQASDSWKLAELYRLYAEYADILAASGQLASAEQYLDLLPSKYNGAEAAQTRIRQATRKATVAAPQQRQTAAAQRPAGRVASVAQPAMTAQQPLVNQARNSPGPYMPPNAAQAAAPQGPYAPASTPSTQRPYAPPANNYAPVGYQPPQAGTPYGQQPGSYGGYQPPQQAPLAPPPRANASSPAGRPAAAAKNVPNWNDMPDNFFKDKPNSRRGTPAPQAIASPFPNAQGQLGSPPPPPTGPPQLGQQQRGHSPLPPPPKAGEAPPRITSPPTAGFQQQQGRPQSSSAANAYAPAPGSQQSPGVGSTLPTPGPPPIQRGASPYQPPPSRSTAAPSNRYAPAPGSQPSLTPGAPPPQRQVAPNPYAAQQPPQQSPYAPQQGGQYGQPPQMQGGAPPPPPRASGPPPQGPPRSQAAPPQSGPPPQGPPRNTVASPSNQQPSLPQTPLSPPSQQPENTAPPAKPRYPRGDRSHISPSAQPIVDLLTPEIIRIKSSAPQMYKPQVDDMEKRLNILFDHLNNEDLLSEETVGDMVEIARAVQARDWERAQGLFNKLQAERAGEAGAWMVGVKRLINFGKVSKA</sequence>
<reference evidence="1" key="1">
    <citation type="submission" date="2023-07" db="EMBL/GenBank/DDBJ databases">
        <title>Black Yeasts Isolated from many extreme environments.</title>
        <authorList>
            <person name="Coleine C."/>
            <person name="Stajich J.E."/>
            <person name="Selbmann L."/>
        </authorList>
    </citation>
    <scope>NUCLEOTIDE SEQUENCE</scope>
    <source>
        <strain evidence="1">CCFEE 5714</strain>
    </source>
</reference>
<evidence type="ECO:0000313" key="1">
    <source>
        <dbReference type="EMBL" id="KAK3696134.1"/>
    </source>
</evidence>
<gene>
    <name evidence="1" type="primary">SEC31_1</name>
    <name evidence="1" type="ORF">LTR37_018105</name>
</gene>
<proteinExistence type="predicted"/>
<dbReference type="EMBL" id="JAUTXU010000246">
    <property type="protein sequence ID" value="KAK3696134.1"/>
    <property type="molecule type" value="Genomic_DNA"/>
</dbReference>
<name>A0ACC3MI52_9PEZI</name>
<accession>A0ACC3MI52</accession>
<dbReference type="Proteomes" id="UP001281147">
    <property type="component" value="Unassembled WGS sequence"/>
</dbReference>
<comment type="caution">
    <text evidence="1">The sequence shown here is derived from an EMBL/GenBank/DDBJ whole genome shotgun (WGS) entry which is preliminary data.</text>
</comment>
<protein>
    <submittedName>
        <fullName evidence="1">Protein transport protein S31</fullName>
    </submittedName>
</protein>
<evidence type="ECO:0000313" key="2">
    <source>
        <dbReference type="Proteomes" id="UP001281147"/>
    </source>
</evidence>